<keyword evidence="6" id="KW-0012">Acyltransferase</keyword>
<dbReference type="SUPFAM" id="SSF51161">
    <property type="entry name" value="Trimeric LpxA-like enzymes"/>
    <property type="match status" value="1"/>
</dbReference>
<feature type="region of interest" description="Disordered" evidence="7">
    <location>
        <begin position="374"/>
        <end position="413"/>
    </location>
</feature>
<dbReference type="EC" id="2.3.1.30" evidence="3"/>
<dbReference type="SMART" id="SM00971">
    <property type="entry name" value="SATase_N"/>
    <property type="match status" value="1"/>
</dbReference>
<accession>A0A7R9YQZ7</accession>
<dbReference type="CDD" id="cd03354">
    <property type="entry name" value="LbH_SAT"/>
    <property type="match status" value="1"/>
</dbReference>
<dbReference type="NCBIfam" id="NF041874">
    <property type="entry name" value="EPS_EpsC"/>
    <property type="match status" value="1"/>
</dbReference>
<reference evidence="9" key="1">
    <citation type="submission" date="2021-01" db="EMBL/GenBank/DDBJ databases">
        <authorList>
            <person name="Corre E."/>
            <person name="Pelletier E."/>
            <person name="Niang G."/>
            <person name="Scheremetjew M."/>
            <person name="Finn R."/>
            <person name="Kale V."/>
            <person name="Holt S."/>
            <person name="Cochrane G."/>
            <person name="Meng A."/>
            <person name="Brown T."/>
            <person name="Cohen L."/>
        </authorList>
    </citation>
    <scope>NUCLEOTIDE SEQUENCE</scope>
    <source>
        <strain evidence="9">CCMP219</strain>
    </source>
</reference>
<keyword evidence="5" id="KW-0808">Transferase</keyword>
<dbReference type="Gene3D" id="2.160.10.10">
    <property type="entry name" value="Hexapeptide repeat proteins"/>
    <property type="match status" value="1"/>
</dbReference>
<dbReference type="NCBIfam" id="TIGR01172">
    <property type="entry name" value="cysE"/>
    <property type="match status" value="1"/>
</dbReference>
<dbReference type="GO" id="GO:0009001">
    <property type="term" value="F:serine O-acetyltransferase activity"/>
    <property type="evidence" value="ECO:0007669"/>
    <property type="project" value="UniProtKB-EC"/>
</dbReference>
<dbReference type="InterPro" id="IPR045304">
    <property type="entry name" value="LbH_SAT"/>
</dbReference>
<dbReference type="AlphaFoldDB" id="A0A7R9YQZ7"/>
<sequence>MSRPQARPNAAAGPAKGVAQRTPAVAPPRCASAAVQRRAVGPCHVYGNGRGPMHSGGMPPASADDSYSWAQRGFPSYMHNLEQIKPFPCDDPTDVASTPTGRVAWRRELEIWDDVRSGAQADAASEPLLSSFLYASILGHETFEQALAFVLANRLSNATMLPTQLFEIFHTVLRDNADARCGALADLEAHSERDPSCCSVCHALLYFKGYHAIQSHRIAHALWQRGQRVLAIALQSRMSEVFAVDIHPAARIGKGILLDHGTGVVIGETAVIGDNCSLLQNVTLGGTGKDMGDRHPKIAKNVLIGANATILGNIVVGEGAQIAAGSLVLKPVEPHTIVGGSPAKPVGKVVENPALTMLHWRESRDKVFLTASMEESPERTEYEHGAAAAAAVATHSSSPSGDSPEDAPTAAAAAAATAAAIAASLEAEARSKPPPAAVAPPTEEPPARAARASPPSPAPVVTRASARAPAWSPPQPATNIQPDIGDVDYYI</sequence>
<keyword evidence="4" id="KW-0028">Amino-acid biosynthesis</keyword>
<name>A0A7R9YQZ7_9CHLO</name>
<comment type="similarity">
    <text evidence="2">Belongs to the transferase hexapeptide repeat family.</text>
</comment>
<dbReference type="PANTHER" id="PTHR42811">
    <property type="entry name" value="SERINE ACETYLTRANSFERASE"/>
    <property type="match status" value="1"/>
</dbReference>
<proteinExistence type="inferred from homology"/>
<evidence type="ECO:0000259" key="8">
    <source>
        <dbReference type="SMART" id="SM00971"/>
    </source>
</evidence>
<feature type="compositionally biased region" description="Pro residues" evidence="7">
    <location>
        <begin position="432"/>
        <end position="444"/>
    </location>
</feature>
<evidence type="ECO:0000256" key="1">
    <source>
        <dbReference type="ARBA" id="ARBA00004876"/>
    </source>
</evidence>
<evidence type="ECO:0000256" key="3">
    <source>
        <dbReference type="ARBA" id="ARBA00013266"/>
    </source>
</evidence>
<dbReference type="Gene3D" id="1.10.3130.10">
    <property type="entry name" value="serine acetyltransferase, domain 1"/>
    <property type="match status" value="1"/>
</dbReference>
<evidence type="ECO:0000256" key="4">
    <source>
        <dbReference type="ARBA" id="ARBA00022605"/>
    </source>
</evidence>
<protein>
    <recommendedName>
        <fullName evidence="3">serine O-acetyltransferase</fullName>
        <ecNumber evidence="3">2.3.1.30</ecNumber>
    </recommendedName>
</protein>
<evidence type="ECO:0000256" key="7">
    <source>
        <dbReference type="SAM" id="MobiDB-lite"/>
    </source>
</evidence>
<feature type="compositionally biased region" description="Low complexity" evidence="7">
    <location>
        <begin position="447"/>
        <end position="470"/>
    </location>
</feature>
<dbReference type="Pfam" id="PF06426">
    <property type="entry name" value="SATase_N"/>
    <property type="match status" value="1"/>
</dbReference>
<evidence type="ECO:0000256" key="5">
    <source>
        <dbReference type="ARBA" id="ARBA00022679"/>
    </source>
</evidence>
<evidence type="ECO:0000313" key="9">
    <source>
        <dbReference type="EMBL" id="CAD8280414.1"/>
    </source>
</evidence>
<dbReference type="InterPro" id="IPR053376">
    <property type="entry name" value="Serine_acetyltransferase"/>
</dbReference>
<dbReference type="InterPro" id="IPR005881">
    <property type="entry name" value="Ser_O-AcTrfase"/>
</dbReference>
<dbReference type="FunFam" id="2.160.10.10:FF:000002">
    <property type="entry name" value="Serine acetyltransferase"/>
    <property type="match status" value="1"/>
</dbReference>
<dbReference type="InterPro" id="IPR042122">
    <property type="entry name" value="Ser_AcTrfase_N_sf"/>
</dbReference>
<feature type="region of interest" description="Disordered" evidence="7">
    <location>
        <begin position="425"/>
        <end position="487"/>
    </location>
</feature>
<organism evidence="9">
    <name type="scientific">Chlamydomonas euryale</name>
    <dbReference type="NCBI Taxonomy" id="1486919"/>
    <lineage>
        <taxon>Eukaryota</taxon>
        <taxon>Viridiplantae</taxon>
        <taxon>Chlorophyta</taxon>
        <taxon>core chlorophytes</taxon>
        <taxon>Chlorophyceae</taxon>
        <taxon>CS clade</taxon>
        <taxon>Chlamydomonadales</taxon>
        <taxon>Chlamydomonadaceae</taxon>
        <taxon>Chlamydomonas</taxon>
    </lineage>
</organism>
<dbReference type="GO" id="GO:0005737">
    <property type="term" value="C:cytoplasm"/>
    <property type="evidence" value="ECO:0007669"/>
    <property type="project" value="InterPro"/>
</dbReference>
<dbReference type="InterPro" id="IPR010493">
    <property type="entry name" value="Ser_AcTrfase_N"/>
</dbReference>
<evidence type="ECO:0000256" key="6">
    <source>
        <dbReference type="ARBA" id="ARBA00023315"/>
    </source>
</evidence>
<dbReference type="InterPro" id="IPR001451">
    <property type="entry name" value="Hexapep"/>
</dbReference>
<evidence type="ECO:0000256" key="2">
    <source>
        <dbReference type="ARBA" id="ARBA00007274"/>
    </source>
</evidence>
<dbReference type="PROSITE" id="PS00101">
    <property type="entry name" value="HEXAPEP_TRANSFERASES"/>
    <property type="match status" value="1"/>
</dbReference>
<dbReference type="InterPro" id="IPR018357">
    <property type="entry name" value="Hexapep_transf_CS"/>
</dbReference>
<dbReference type="Pfam" id="PF00132">
    <property type="entry name" value="Hexapep"/>
    <property type="match status" value="1"/>
</dbReference>
<feature type="region of interest" description="Disordered" evidence="7">
    <location>
        <begin position="1"/>
        <end position="23"/>
    </location>
</feature>
<dbReference type="InterPro" id="IPR011004">
    <property type="entry name" value="Trimer_LpxA-like_sf"/>
</dbReference>
<dbReference type="GO" id="GO:0006535">
    <property type="term" value="P:cysteine biosynthetic process from serine"/>
    <property type="evidence" value="ECO:0007669"/>
    <property type="project" value="InterPro"/>
</dbReference>
<gene>
    <name evidence="9" type="ORF">CEUR00632_LOCUS449</name>
</gene>
<feature type="domain" description="Serine acetyltransferase N-terminal" evidence="8">
    <location>
        <begin position="111"/>
        <end position="215"/>
    </location>
</feature>
<dbReference type="UniPathway" id="UPA00136">
    <property type="reaction ID" value="UER00199"/>
</dbReference>
<dbReference type="EMBL" id="HBEC01000972">
    <property type="protein sequence ID" value="CAD8280414.1"/>
    <property type="molecule type" value="Transcribed_RNA"/>
</dbReference>
<comment type="pathway">
    <text evidence="1">Amino-acid biosynthesis; L-cysteine biosynthesis; L-cysteine from L-serine: step 1/2.</text>
</comment>